<dbReference type="KEGG" id="zal:AZF00_03345"/>
<dbReference type="Pfam" id="PF10294">
    <property type="entry name" value="Methyltransf_16"/>
    <property type="match status" value="1"/>
</dbReference>
<organism evidence="1 2">
    <name type="scientific">Zhongshania aliphaticivorans</name>
    <dbReference type="NCBI Taxonomy" id="1470434"/>
    <lineage>
        <taxon>Bacteria</taxon>
        <taxon>Pseudomonadati</taxon>
        <taxon>Pseudomonadota</taxon>
        <taxon>Gammaproteobacteria</taxon>
        <taxon>Cellvibrionales</taxon>
        <taxon>Spongiibacteraceae</taxon>
        <taxon>Zhongshania</taxon>
    </lineage>
</organism>
<accession>A0A127M2F1</accession>
<dbReference type="InterPro" id="IPR019410">
    <property type="entry name" value="Methyltransf_16"/>
</dbReference>
<sequence length="207" mass="23226">MADNPVLKDISIVNDVLILKKRHKLIRKMQRNLPGPEIHGYQVWGSSFLIMDYLLENPPKKRSKITEIGCGWGILGISCAQHFKAKVTAIDADEHVFPYLEAHALLNDVKIKTRTARYEHLKTEELQGHSLMLGGDICFWDTLVKPLFSAISAARDAGVGKIIIADPGRPPFHKLAKRCQKAFGAELISREIRKPKKISGELLIISQ</sequence>
<dbReference type="PANTHER" id="PTHR14614">
    <property type="entry name" value="HEPATOCELLULAR CARCINOMA-ASSOCIATED ANTIGEN"/>
    <property type="match status" value="1"/>
</dbReference>
<keyword evidence="1" id="KW-0808">Transferase</keyword>
<dbReference type="RefSeq" id="WP_008250459.1">
    <property type="nucleotide sequence ID" value="NZ_CP014544.1"/>
</dbReference>
<dbReference type="GO" id="GO:0008168">
    <property type="term" value="F:methyltransferase activity"/>
    <property type="evidence" value="ECO:0007669"/>
    <property type="project" value="UniProtKB-KW"/>
</dbReference>
<reference evidence="1 2" key="1">
    <citation type="submission" date="2015-12" db="EMBL/GenBank/DDBJ databases">
        <authorList>
            <person name="Shamseldin A."/>
            <person name="Moawad H."/>
            <person name="Abd El-Rahim W.M."/>
            <person name="Sadowsky M.J."/>
        </authorList>
    </citation>
    <scope>NUCLEOTIDE SEQUENCE [LARGE SCALE GENOMIC DNA]</scope>
    <source>
        <strain evidence="1 2">SM2</strain>
    </source>
</reference>
<evidence type="ECO:0000313" key="1">
    <source>
        <dbReference type="EMBL" id="AMO67394.1"/>
    </source>
</evidence>
<dbReference type="InterPro" id="IPR029063">
    <property type="entry name" value="SAM-dependent_MTases_sf"/>
</dbReference>
<proteinExistence type="predicted"/>
<dbReference type="STRING" id="1470434.AZF00_03345"/>
<dbReference type="CDD" id="cd02440">
    <property type="entry name" value="AdoMet_MTases"/>
    <property type="match status" value="1"/>
</dbReference>
<dbReference type="GO" id="GO:0032259">
    <property type="term" value="P:methylation"/>
    <property type="evidence" value="ECO:0007669"/>
    <property type="project" value="UniProtKB-KW"/>
</dbReference>
<dbReference type="EMBL" id="CP014544">
    <property type="protein sequence ID" value="AMO67394.1"/>
    <property type="molecule type" value="Genomic_DNA"/>
</dbReference>
<protein>
    <submittedName>
        <fullName evidence="1">Methyltransferase</fullName>
    </submittedName>
</protein>
<evidence type="ECO:0000313" key="2">
    <source>
        <dbReference type="Proteomes" id="UP000074119"/>
    </source>
</evidence>
<dbReference type="Gene3D" id="3.40.50.150">
    <property type="entry name" value="Vaccinia Virus protein VP39"/>
    <property type="match status" value="1"/>
</dbReference>
<dbReference type="AlphaFoldDB" id="A0A127M2F1"/>
<keyword evidence="1" id="KW-0489">Methyltransferase</keyword>
<dbReference type="SUPFAM" id="SSF53335">
    <property type="entry name" value="S-adenosyl-L-methionine-dependent methyltransferases"/>
    <property type="match status" value="1"/>
</dbReference>
<dbReference type="Proteomes" id="UP000074119">
    <property type="component" value="Chromosome"/>
</dbReference>
<name>A0A127M2F1_9GAMM</name>
<gene>
    <name evidence="1" type="ORF">AZF00_03345</name>
</gene>